<evidence type="ECO:0000313" key="1">
    <source>
        <dbReference type="EMBL" id="JAE25498.1"/>
    </source>
</evidence>
<reference evidence="1" key="1">
    <citation type="submission" date="2014-09" db="EMBL/GenBank/DDBJ databases">
        <authorList>
            <person name="Magalhaes I.L.F."/>
            <person name="Oliveira U."/>
            <person name="Santos F.R."/>
            <person name="Vidigal T.H.D.A."/>
            <person name="Brescovit A.D."/>
            <person name="Santos A.J."/>
        </authorList>
    </citation>
    <scope>NUCLEOTIDE SEQUENCE</scope>
    <source>
        <tissue evidence="1">Shoot tissue taken approximately 20 cm above the soil surface</tissue>
    </source>
</reference>
<accession>A0A0A9GY44</accession>
<dbReference type="AlphaFoldDB" id="A0A0A9GY44"/>
<protein>
    <submittedName>
        <fullName evidence="1">Uncharacterized protein</fullName>
    </submittedName>
</protein>
<proteinExistence type="predicted"/>
<name>A0A0A9GY44_ARUDO</name>
<reference evidence="1" key="2">
    <citation type="journal article" date="2015" name="Data Brief">
        <title>Shoot transcriptome of the giant reed, Arundo donax.</title>
        <authorList>
            <person name="Barrero R.A."/>
            <person name="Guerrero F.D."/>
            <person name="Moolhuijzen P."/>
            <person name="Goolsby J.A."/>
            <person name="Tidwell J."/>
            <person name="Bellgard S.E."/>
            <person name="Bellgard M.I."/>
        </authorList>
    </citation>
    <scope>NUCLEOTIDE SEQUENCE</scope>
    <source>
        <tissue evidence="1">Shoot tissue taken approximately 20 cm above the soil surface</tissue>
    </source>
</reference>
<organism evidence="1">
    <name type="scientific">Arundo donax</name>
    <name type="common">Giant reed</name>
    <name type="synonym">Donax arundinaceus</name>
    <dbReference type="NCBI Taxonomy" id="35708"/>
    <lineage>
        <taxon>Eukaryota</taxon>
        <taxon>Viridiplantae</taxon>
        <taxon>Streptophyta</taxon>
        <taxon>Embryophyta</taxon>
        <taxon>Tracheophyta</taxon>
        <taxon>Spermatophyta</taxon>
        <taxon>Magnoliopsida</taxon>
        <taxon>Liliopsida</taxon>
        <taxon>Poales</taxon>
        <taxon>Poaceae</taxon>
        <taxon>PACMAD clade</taxon>
        <taxon>Arundinoideae</taxon>
        <taxon>Arundineae</taxon>
        <taxon>Arundo</taxon>
    </lineage>
</organism>
<dbReference type="EMBL" id="GBRH01172398">
    <property type="protein sequence ID" value="JAE25498.1"/>
    <property type="molecule type" value="Transcribed_RNA"/>
</dbReference>
<sequence length="44" mass="4626">MVLSSGSIQTKQTLCQLNSQSSLTPSDTAPSTFVASLPWNIDGN</sequence>